<dbReference type="PROSITE" id="PS00352">
    <property type="entry name" value="CSD_1"/>
    <property type="match status" value="1"/>
</dbReference>
<feature type="compositionally biased region" description="Low complexity" evidence="1">
    <location>
        <begin position="212"/>
        <end position="222"/>
    </location>
</feature>
<evidence type="ECO:0000256" key="1">
    <source>
        <dbReference type="SAM" id="MobiDB-lite"/>
    </source>
</evidence>
<gene>
    <name evidence="3" type="ORF">Cadr_000031156</name>
</gene>
<dbReference type="Proteomes" id="UP000299084">
    <property type="component" value="Unassembled WGS sequence"/>
</dbReference>
<feature type="region of interest" description="Disordered" evidence="1">
    <location>
        <begin position="127"/>
        <end position="368"/>
    </location>
</feature>
<dbReference type="PANTHER" id="PTHR11544">
    <property type="entry name" value="COLD SHOCK DOMAIN CONTAINING PROTEINS"/>
    <property type="match status" value="1"/>
</dbReference>
<dbReference type="Pfam" id="PF00313">
    <property type="entry name" value="CSD"/>
    <property type="match status" value="1"/>
</dbReference>
<dbReference type="SUPFAM" id="SSF50249">
    <property type="entry name" value="Nucleic acid-binding proteins"/>
    <property type="match status" value="1"/>
</dbReference>
<name>A0A5N4BXA4_CAMDR</name>
<dbReference type="InterPro" id="IPR019844">
    <property type="entry name" value="CSD_CS"/>
</dbReference>
<sequence>MSEAGEATCTEVAASISPQAAQKHLASLGGGDPPRALVAGNLSSDGIPKTPAAGAKGKVPTQVIAKRVRGSVKWFNVKNGYGFISRHDTQEDVFVHQTAITRNNPHKYQRSVGDGETVEFDVVQGERGTEAANVTGPAGAPVEGSRYAANRPRFRRGFCIHRREQPPRGPKGAEDDADEGEGSGEGSTAAQGLRRRPPGHSQDPRLRRFPPFRRAPAVIRRPSIQATTNGPRAAQLPGAAQTAGPEPRRGPRLSYLQSRPRGRGTTLAPRPSPSISVELEEENKESGRVAGDPKQGPPPRYGSRRPSNPRHLPQQAPGTQDQDPEGGEGKIRKSPTETPAAVAVAKKSSATAEEDPLLMDAPSAAQAD</sequence>
<dbReference type="FunFam" id="2.40.50.140:FF:000274">
    <property type="entry name" value="Mitochondrial RNA binding protein"/>
    <property type="match status" value="1"/>
</dbReference>
<dbReference type="PRINTS" id="PR00050">
    <property type="entry name" value="COLDSHOCK"/>
</dbReference>
<evidence type="ECO:0000259" key="2">
    <source>
        <dbReference type="PROSITE" id="PS51857"/>
    </source>
</evidence>
<dbReference type="STRING" id="9838.ENSCDRP00005026543"/>
<dbReference type="Gene3D" id="2.40.50.140">
    <property type="entry name" value="Nucleic acid-binding proteins"/>
    <property type="match status" value="1"/>
</dbReference>
<dbReference type="InterPro" id="IPR011129">
    <property type="entry name" value="CSD"/>
</dbReference>
<keyword evidence="4" id="KW-1185">Reference proteome</keyword>
<protein>
    <submittedName>
        <fullName evidence="3">Y-box-binding protein 3</fullName>
    </submittedName>
</protein>
<dbReference type="CDD" id="cd04458">
    <property type="entry name" value="CSP_CDS"/>
    <property type="match status" value="1"/>
</dbReference>
<dbReference type="InterPro" id="IPR012340">
    <property type="entry name" value="NA-bd_OB-fold"/>
</dbReference>
<dbReference type="SMART" id="SM00357">
    <property type="entry name" value="CSP"/>
    <property type="match status" value="1"/>
</dbReference>
<dbReference type="GO" id="GO:0003676">
    <property type="term" value="F:nucleic acid binding"/>
    <property type="evidence" value="ECO:0007669"/>
    <property type="project" value="InterPro"/>
</dbReference>
<feature type="compositionally biased region" description="Low complexity" evidence="1">
    <location>
        <begin position="338"/>
        <end position="351"/>
    </location>
</feature>
<dbReference type="EMBL" id="JWIN03000149">
    <property type="protein sequence ID" value="KAB1251240.1"/>
    <property type="molecule type" value="Genomic_DNA"/>
</dbReference>
<evidence type="ECO:0000313" key="3">
    <source>
        <dbReference type="EMBL" id="KAB1251240.1"/>
    </source>
</evidence>
<comment type="caution">
    <text evidence="3">The sequence shown here is derived from an EMBL/GenBank/DDBJ whole genome shotgun (WGS) entry which is preliminary data.</text>
</comment>
<proteinExistence type="predicted"/>
<reference evidence="3 4" key="1">
    <citation type="journal article" date="2019" name="Mol. Ecol. Resour.">
        <title>Improving Illumina assemblies with Hi-C and long reads: an example with the North African dromedary.</title>
        <authorList>
            <person name="Elbers J.P."/>
            <person name="Rogers M.F."/>
            <person name="Perelman P.L."/>
            <person name="Proskuryakova A.A."/>
            <person name="Serdyukova N.A."/>
            <person name="Johnson W.E."/>
            <person name="Horin P."/>
            <person name="Corander J."/>
            <person name="Murphy D."/>
            <person name="Burger P.A."/>
        </authorList>
    </citation>
    <scope>NUCLEOTIDE SEQUENCE [LARGE SCALE GENOMIC DNA]</scope>
    <source>
        <strain evidence="3">Drom800</strain>
        <tissue evidence="3">Blood</tissue>
    </source>
</reference>
<dbReference type="InterPro" id="IPR050181">
    <property type="entry name" value="Cold_shock_domain"/>
</dbReference>
<dbReference type="PROSITE" id="PS51857">
    <property type="entry name" value="CSD_2"/>
    <property type="match status" value="1"/>
</dbReference>
<accession>A0A5N4BXA4</accession>
<dbReference type="InterPro" id="IPR002059">
    <property type="entry name" value="CSP_DNA-bd"/>
</dbReference>
<feature type="compositionally biased region" description="Basic and acidic residues" evidence="1">
    <location>
        <begin position="161"/>
        <end position="174"/>
    </location>
</feature>
<feature type="domain" description="CSD" evidence="2">
    <location>
        <begin position="67"/>
        <end position="136"/>
    </location>
</feature>
<dbReference type="AlphaFoldDB" id="A0A5N4BXA4"/>
<evidence type="ECO:0000313" key="4">
    <source>
        <dbReference type="Proteomes" id="UP000299084"/>
    </source>
</evidence>
<organism evidence="3 4">
    <name type="scientific">Camelus dromedarius</name>
    <name type="common">Dromedary</name>
    <name type="synonym">Arabian camel</name>
    <dbReference type="NCBI Taxonomy" id="9838"/>
    <lineage>
        <taxon>Eukaryota</taxon>
        <taxon>Metazoa</taxon>
        <taxon>Chordata</taxon>
        <taxon>Craniata</taxon>
        <taxon>Vertebrata</taxon>
        <taxon>Euteleostomi</taxon>
        <taxon>Mammalia</taxon>
        <taxon>Eutheria</taxon>
        <taxon>Laurasiatheria</taxon>
        <taxon>Artiodactyla</taxon>
        <taxon>Tylopoda</taxon>
        <taxon>Camelidae</taxon>
        <taxon>Camelus</taxon>
    </lineage>
</organism>